<keyword evidence="3" id="KW-0862">Zinc</keyword>
<protein>
    <recommendedName>
        <fullName evidence="6">Arf-GAP domain-containing protein</fullName>
    </recommendedName>
</protein>
<evidence type="ECO:0000313" key="7">
    <source>
        <dbReference type="EMBL" id="KAL3746684.1"/>
    </source>
</evidence>
<keyword evidence="1" id="KW-0479">Metal-binding</keyword>
<dbReference type="PROSITE" id="PS50115">
    <property type="entry name" value="ARFGAP"/>
    <property type="match status" value="1"/>
</dbReference>
<evidence type="ECO:0000313" key="8">
    <source>
        <dbReference type="Proteomes" id="UP001634007"/>
    </source>
</evidence>
<feature type="compositionally biased region" description="Polar residues" evidence="5">
    <location>
        <begin position="246"/>
        <end position="260"/>
    </location>
</feature>
<dbReference type="InterPro" id="IPR044820">
    <property type="entry name" value="AGD14-like"/>
</dbReference>
<feature type="compositionally biased region" description="Low complexity" evidence="5">
    <location>
        <begin position="741"/>
        <end position="751"/>
    </location>
</feature>
<feature type="compositionally biased region" description="Polar residues" evidence="5">
    <location>
        <begin position="518"/>
        <end position="567"/>
    </location>
</feature>
<dbReference type="AlphaFoldDB" id="A0ABD3L7U5"/>
<proteinExistence type="predicted"/>
<dbReference type="InterPro" id="IPR001164">
    <property type="entry name" value="ArfGAP_dom"/>
</dbReference>
<evidence type="ECO:0000256" key="5">
    <source>
        <dbReference type="SAM" id="MobiDB-lite"/>
    </source>
</evidence>
<feature type="compositionally biased region" description="Basic and acidic residues" evidence="5">
    <location>
        <begin position="475"/>
        <end position="484"/>
    </location>
</feature>
<feature type="region of interest" description="Disordered" evidence="5">
    <location>
        <begin position="390"/>
        <end position="409"/>
    </location>
</feature>
<evidence type="ECO:0000256" key="1">
    <source>
        <dbReference type="ARBA" id="ARBA00022723"/>
    </source>
</evidence>
<dbReference type="InterPro" id="IPR037278">
    <property type="entry name" value="ARFGAP/RecO"/>
</dbReference>
<evidence type="ECO:0000256" key="3">
    <source>
        <dbReference type="ARBA" id="ARBA00022833"/>
    </source>
</evidence>
<feature type="compositionally biased region" description="Polar residues" evidence="5">
    <location>
        <begin position="395"/>
        <end position="406"/>
    </location>
</feature>
<keyword evidence="2 4" id="KW-0863">Zinc-finger</keyword>
<organism evidence="7 8">
    <name type="scientific">Eucalyptus globulus</name>
    <name type="common">Tasmanian blue gum</name>
    <dbReference type="NCBI Taxonomy" id="34317"/>
    <lineage>
        <taxon>Eukaryota</taxon>
        <taxon>Viridiplantae</taxon>
        <taxon>Streptophyta</taxon>
        <taxon>Embryophyta</taxon>
        <taxon>Tracheophyta</taxon>
        <taxon>Spermatophyta</taxon>
        <taxon>Magnoliopsida</taxon>
        <taxon>eudicotyledons</taxon>
        <taxon>Gunneridae</taxon>
        <taxon>Pentapetalae</taxon>
        <taxon>rosids</taxon>
        <taxon>malvids</taxon>
        <taxon>Myrtales</taxon>
        <taxon>Myrtaceae</taxon>
        <taxon>Myrtoideae</taxon>
        <taxon>Eucalypteae</taxon>
        <taxon>Eucalyptus</taxon>
    </lineage>
</organism>
<feature type="compositionally biased region" description="Polar residues" evidence="5">
    <location>
        <begin position="144"/>
        <end position="158"/>
    </location>
</feature>
<dbReference type="Pfam" id="PF01412">
    <property type="entry name" value="ArfGap"/>
    <property type="match status" value="1"/>
</dbReference>
<dbReference type="InterPro" id="IPR038508">
    <property type="entry name" value="ArfGAP_dom_sf"/>
</dbReference>
<feature type="region of interest" description="Disordered" evidence="5">
    <location>
        <begin position="501"/>
        <end position="568"/>
    </location>
</feature>
<feature type="region of interest" description="Disordered" evidence="5">
    <location>
        <begin position="695"/>
        <end position="759"/>
    </location>
</feature>
<feature type="compositionally biased region" description="Polar residues" evidence="5">
    <location>
        <begin position="722"/>
        <end position="740"/>
    </location>
</feature>
<dbReference type="EMBL" id="JBJKBG010000003">
    <property type="protein sequence ID" value="KAL3746684.1"/>
    <property type="molecule type" value="Genomic_DNA"/>
</dbReference>
<dbReference type="Proteomes" id="UP001634007">
    <property type="component" value="Unassembled WGS sequence"/>
</dbReference>
<dbReference type="CDD" id="cd08838">
    <property type="entry name" value="ArfGap_AGFG"/>
    <property type="match status" value="1"/>
</dbReference>
<feature type="domain" description="Arf-GAP" evidence="6">
    <location>
        <begin position="12"/>
        <end position="130"/>
    </location>
</feature>
<name>A0ABD3L7U5_EUCGL</name>
<feature type="region of interest" description="Disordered" evidence="5">
    <location>
        <begin position="460"/>
        <end position="486"/>
    </location>
</feature>
<sequence length="759" mass="82372">MAPKVKEDERLERIIRGLLKLPENRRCINCNSLGPQYVCTTFCTFVCMNCGGIHREFTHRVKSISMAKFTPEEVSALQAGGNERARQIFLKEWDPQRHSHPDSSNLYKLRDFIKHVYVDRKFSGERSEEKLLRLRLTNKEESYTNRSSNAYRSASGSPSYEDRYERPHSGRSSPSGRSEDGMLRYYSDERRSPRYAREISRYGGYRKSPVRFEVVDDRFRDDVLVGGRRSQGQRLSNEESRRGSRSPENQKNMDKSTSTVARPAKETLRDNGLSRRAGETTENSDGCANVKKVRSLNNLGNTDSSAAEIKEAKSQSVTEIRTDKKPPDASAETQRQQMPSSTDGGNWASFAPSPKEKASSASNASTLEMLLLELTPAIVTVSNVSEGLSDYDAQPTASVSNTSPTGIASDVPAEQISAPANFPAEQISAPANFPAEQISAPANFPAEQISALANVPTQQASVLADDPTTSTSVASKEHISEEPPKVAAESQVDLLEQFPSTQMYQPPASPSKDENFAVEQNESPQLTSLELNVQGPSWDSSQTADATVQTASSGLALQNLPTEPNPSTRKELPADLFTAFYTPAPAPIQGWQTARPHVMGFNMQSYPNMTPMPAYPTSARSTNPFDFGDGTDQPQGSAFPSMEPLQGALSIVSASSGYAQTSSEGAQAPGMMLHQSPSYGSDVVSPFQSPSYGALPMGFPVEQQGQGHMPPSRAHGFGGYGTDSSPLSSLNTNQQMATSYSASPAPNSFPSSGGGNPFG</sequence>
<dbReference type="FunFam" id="1.10.220.150:FF:000005">
    <property type="entry name" value="Arf-GAP domain and FG repeat-containing protein 1"/>
    <property type="match status" value="1"/>
</dbReference>
<dbReference type="PANTHER" id="PTHR46085">
    <property type="entry name" value="ARFGAP/RECO-RELATED"/>
    <property type="match status" value="1"/>
</dbReference>
<reference evidence="7 8" key="1">
    <citation type="submission" date="2024-11" db="EMBL/GenBank/DDBJ databases">
        <title>Chromosome-level genome assembly of Eucalyptus globulus Labill. provides insights into its genome evolution.</title>
        <authorList>
            <person name="Li X."/>
        </authorList>
    </citation>
    <scope>NUCLEOTIDE SEQUENCE [LARGE SCALE GENOMIC DNA]</scope>
    <source>
        <strain evidence="7">CL2024</strain>
        <tissue evidence="7">Fresh tender leaves</tissue>
    </source>
</reference>
<dbReference type="SUPFAM" id="SSF57863">
    <property type="entry name" value="ArfGap/RecO-like zinc finger"/>
    <property type="match status" value="1"/>
</dbReference>
<keyword evidence="8" id="KW-1185">Reference proteome</keyword>
<evidence type="ECO:0000256" key="2">
    <source>
        <dbReference type="ARBA" id="ARBA00022771"/>
    </source>
</evidence>
<dbReference type="Gene3D" id="1.10.220.150">
    <property type="entry name" value="Arf GTPase activating protein"/>
    <property type="match status" value="1"/>
</dbReference>
<feature type="compositionally biased region" description="Low complexity" evidence="5">
    <location>
        <begin position="348"/>
        <end position="361"/>
    </location>
</feature>
<dbReference type="SMART" id="SM00105">
    <property type="entry name" value="ArfGap"/>
    <property type="match status" value="1"/>
</dbReference>
<dbReference type="PANTHER" id="PTHR46085:SF16">
    <property type="entry name" value="ARFGAP_RECO-LIKE ZINC FINGER DOMAIN-CONTAINING PROTEIN"/>
    <property type="match status" value="1"/>
</dbReference>
<accession>A0ABD3L7U5</accession>
<feature type="compositionally biased region" description="Polar residues" evidence="5">
    <location>
        <begin position="460"/>
        <end position="474"/>
    </location>
</feature>
<dbReference type="GO" id="GO:0008270">
    <property type="term" value="F:zinc ion binding"/>
    <property type="evidence" value="ECO:0007669"/>
    <property type="project" value="UniProtKB-KW"/>
</dbReference>
<feature type="region of interest" description="Disordered" evidence="5">
    <location>
        <begin position="225"/>
        <end position="361"/>
    </location>
</feature>
<comment type="caution">
    <text evidence="7">The sequence shown here is derived from an EMBL/GenBank/DDBJ whole genome shotgun (WGS) entry which is preliminary data.</text>
</comment>
<feature type="compositionally biased region" description="Polar residues" evidence="5">
    <location>
        <begin position="295"/>
        <end position="305"/>
    </location>
</feature>
<feature type="compositionally biased region" description="Basic and acidic residues" evidence="5">
    <location>
        <begin position="263"/>
        <end position="279"/>
    </location>
</feature>
<evidence type="ECO:0000256" key="4">
    <source>
        <dbReference type="PROSITE-ProRule" id="PRU00288"/>
    </source>
</evidence>
<evidence type="ECO:0000259" key="6">
    <source>
        <dbReference type="PROSITE" id="PS50115"/>
    </source>
</evidence>
<feature type="compositionally biased region" description="Basic and acidic residues" evidence="5">
    <location>
        <begin position="177"/>
        <end position="186"/>
    </location>
</feature>
<gene>
    <name evidence="7" type="ORF">ACJRO7_015613</name>
</gene>
<feature type="compositionally biased region" description="Polar residues" evidence="5">
    <location>
        <begin position="331"/>
        <end position="344"/>
    </location>
</feature>
<dbReference type="PRINTS" id="PR00405">
    <property type="entry name" value="REVINTRACTNG"/>
</dbReference>
<feature type="region of interest" description="Disordered" evidence="5">
    <location>
        <begin position="142"/>
        <end position="186"/>
    </location>
</feature>